<evidence type="ECO:0000313" key="2">
    <source>
        <dbReference type="EMBL" id="GGC47274.1"/>
    </source>
</evidence>
<dbReference type="AlphaFoldDB" id="A0A916TWK3"/>
<keyword evidence="3" id="KW-1185">Reference proteome</keyword>
<sequence>MQNLHRDINQEAARRVHPARAVDTTRRTEFREPKRPEPTGLSRAELRKIVIDLIG</sequence>
<reference evidence="2" key="2">
    <citation type="submission" date="2020-09" db="EMBL/GenBank/DDBJ databases">
        <authorList>
            <person name="Sun Q."/>
            <person name="Zhou Y."/>
        </authorList>
    </citation>
    <scope>NUCLEOTIDE SEQUENCE</scope>
    <source>
        <strain evidence="2">CGMCC 1.12919</strain>
    </source>
</reference>
<evidence type="ECO:0000256" key="1">
    <source>
        <dbReference type="SAM" id="MobiDB-lite"/>
    </source>
</evidence>
<protein>
    <submittedName>
        <fullName evidence="2">Uncharacterized protein</fullName>
    </submittedName>
</protein>
<dbReference type="Proteomes" id="UP000637002">
    <property type="component" value="Unassembled WGS sequence"/>
</dbReference>
<name>A0A916TWK3_9HYPH</name>
<gene>
    <name evidence="2" type="ORF">GCM10010994_03050</name>
</gene>
<proteinExistence type="predicted"/>
<evidence type="ECO:0000313" key="3">
    <source>
        <dbReference type="Proteomes" id="UP000637002"/>
    </source>
</evidence>
<reference evidence="2" key="1">
    <citation type="journal article" date="2014" name="Int. J. Syst. Evol. Microbiol.">
        <title>Complete genome sequence of Corynebacterium casei LMG S-19264T (=DSM 44701T), isolated from a smear-ripened cheese.</title>
        <authorList>
            <consortium name="US DOE Joint Genome Institute (JGI-PGF)"/>
            <person name="Walter F."/>
            <person name="Albersmeier A."/>
            <person name="Kalinowski J."/>
            <person name="Ruckert C."/>
        </authorList>
    </citation>
    <scope>NUCLEOTIDE SEQUENCE</scope>
    <source>
        <strain evidence="2">CGMCC 1.12919</strain>
    </source>
</reference>
<feature type="compositionally biased region" description="Basic and acidic residues" evidence="1">
    <location>
        <begin position="23"/>
        <end position="37"/>
    </location>
</feature>
<feature type="compositionally biased region" description="Basic and acidic residues" evidence="1">
    <location>
        <begin position="1"/>
        <end position="14"/>
    </location>
</feature>
<accession>A0A916TWK3</accession>
<dbReference type="EMBL" id="BMGG01000001">
    <property type="protein sequence ID" value="GGC47274.1"/>
    <property type="molecule type" value="Genomic_DNA"/>
</dbReference>
<comment type="caution">
    <text evidence="2">The sequence shown here is derived from an EMBL/GenBank/DDBJ whole genome shotgun (WGS) entry which is preliminary data.</text>
</comment>
<feature type="region of interest" description="Disordered" evidence="1">
    <location>
        <begin position="1"/>
        <end position="41"/>
    </location>
</feature>
<organism evidence="2 3">
    <name type="scientific">Chelatococcus reniformis</name>
    <dbReference type="NCBI Taxonomy" id="1494448"/>
    <lineage>
        <taxon>Bacteria</taxon>
        <taxon>Pseudomonadati</taxon>
        <taxon>Pseudomonadota</taxon>
        <taxon>Alphaproteobacteria</taxon>
        <taxon>Hyphomicrobiales</taxon>
        <taxon>Chelatococcaceae</taxon>
        <taxon>Chelatococcus</taxon>
    </lineage>
</organism>